<gene>
    <name evidence="1" type="ORF">HAX54_026041</name>
</gene>
<proteinExistence type="predicted"/>
<sequence length="209" mass="23223">MRHLPIKFGPTWSRSLASYYMSSRAAHGGRGKIHLDTFVIIVLSSPHLRRDSAVVMDSRPLVLAKVVTAPSLKAKSSSLRVEKMRRKGKNLVKEMGEPAPTIIISNENSKEFRSKLRVQEIQGFDASYSEAKKLFLKMESSTQNHPRILAPTTFNRPGSCNVGEAMRPVLSLPFPRVPIESRSSKAPSLTCEDTDLGCISFSRLELPMA</sequence>
<evidence type="ECO:0000313" key="2">
    <source>
        <dbReference type="Proteomes" id="UP000823775"/>
    </source>
</evidence>
<protein>
    <submittedName>
        <fullName evidence="1">Uncharacterized protein</fullName>
    </submittedName>
</protein>
<name>A0ABS8V1A3_DATST</name>
<dbReference type="EMBL" id="JACEIK010003163">
    <property type="protein sequence ID" value="MCD9640634.1"/>
    <property type="molecule type" value="Genomic_DNA"/>
</dbReference>
<organism evidence="1 2">
    <name type="scientific">Datura stramonium</name>
    <name type="common">Jimsonweed</name>
    <name type="synonym">Common thornapple</name>
    <dbReference type="NCBI Taxonomy" id="4076"/>
    <lineage>
        <taxon>Eukaryota</taxon>
        <taxon>Viridiplantae</taxon>
        <taxon>Streptophyta</taxon>
        <taxon>Embryophyta</taxon>
        <taxon>Tracheophyta</taxon>
        <taxon>Spermatophyta</taxon>
        <taxon>Magnoliopsida</taxon>
        <taxon>eudicotyledons</taxon>
        <taxon>Gunneridae</taxon>
        <taxon>Pentapetalae</taxon>
        <taxon>asterids</taxon>
        <taxon>lamiids</taxon>
        <taxon>Solanales</taxon>
        <taxon>Solanaceae</taxon>
        <taxon>Solanoideae</taxon>
        <taxon>Datureae</taxon>
        <taxon>Datura</taxon>
    </lineage>
</organism>
<evidence type="ECO:0000313" key="1">
    <source>
        <dbReference type="EMBL" id="MCD9640634.1"/>
    </source>
</evidence>
<dbReference type="Proteomes" id="UP000823775">
    <property type="component" value="Unassembled WGS sequence"/>
</dbReference>
<comment type="caution">
    <text evidence="1">The sequence shown here is derived from an EMBL/GenBank/DDBJ whole genome shotgun (WGS) entry which is preliminary data.</text>
</comment>
<accession>A0ABS8V1A3</accession>
<keyword evidence="2" id="KW-1185">Reference proteome</keyword>
<reference evidence="1 2" key="1">
    <citation type="journal article" date="2021" name="BMC Genomics">
        <title>Datura genome reveals duplications of psychoactive alkaloid biosynthetic genes and high mutation rate following tissue culture.</title>
        <authorList>
            <person name="Rajewski A."/>
            <person name="Carter-House D."/>
            <person name="Stajich J."/>
            <person name="Litt A."/>
        </authorList>
    </citation>
    <scope>NUCLEOTIDE SEQUENCE [LARGE SCALE GENOMIC DNA]</scope>
    <source>
        <strain evidence="1">AR-01</strain>
    </source>
</reference>